<sequence>MDRESVIVSLDRPGPRQHRWMHRIGVLGILLSVPALLVLLGLMGSVAFDAVPLDEAAAGIKWACRIVITGFLLSAVGFWNR</sequence>
<accession>A0A363UMW4</accession>
<protein>
    <submittedName>
        <fullName evidence="2">Uncharacterized protein</fullName>
    </submittedName>
</protein>
<dbReference type="Proteomes" id="UP000251800">
    <property type="component" value="Unassembled WGS sequence"/>
</dbReference>
<dbReference type="EMBL" id="QEQK01000004">
    <property type="protein sequence ID" value="PWN56750.1"/>
    <property type="molecule type" value="Genomic_DNA"/>
</dbReference>
<evidence type="ECO:0000313" key="3">
    <source>
        <dbReference type="Proteomes" id="UP000251800"/>
    </source>
</evidence>
<reference evidence="2 3" key="1">
    <citation type="submission" date="2018-05" db="EMBL/GenBank/DDBJ databases">
        <title>Abyssibacter profundi OUC007T gen. nov., sp. nov, a marine bacterium isolated from seawater of the Mariana Trench.</title>
        <authorList>
            <person name="Zhou S."/>
        </authorList>
    </citation>
    <scope>NUCLEOTIDE SEQUENCE [LARGE SCALE GENOMIC DNA]</scope>
    <source>
        <strain evidence="2 3">OUC007</strain>
    </source>
</reference>
<dbReference type="RefSeq" id="WP_109719347.1">
    <property type="nucleotide sequence ID" value="NZ_QEQK01000004.1"/>
</dbReference>
<comment type="caution">
    <text evidence="2">The sequence shown here is derived from an EMBL/GenBank/DDBJ whole genome shotgun (WGS) entry which is preliminary data.</text>
</comment>
<feature type="transmembrane region" description="Helical" evidence="1">
    <location>
        <begin position="24"/>
        <end position="48"/>
    </location>
</feature>
<evidence type="ECO:0000313" key="2">
    <source>
        <dbReference type="EMBL" id="PWN56750.1"/>
    </source>
</evidence>
<gene>
    <name evidence="2" type="ORF">DEH80_04785</name>
</gene>
<keyword evidence="3" id="KW-1185">Reference proteome</keyword>
<keyword evidence="1" id="KW-0472">Membrane</keyword>
<organism evidence="2 3">
    <name type="scientific">Abyssibacter profundi</name>
    <dbReference type="NCBI Taxonomy" id="2182787"/>
    <lineage>
        <taxon>Bacteria</taxon>
        <taxon>Pseudomonadati</taxon>
        <taxon>Pseudomonadota</taxon>
        <taxon>Gammaproteobacteria</taxon>
        <taxon>Chromatiales</taxon>
        <taxon>Oceanococcaceae</taxon>
        <taxon>Abyssibacter</taxon>
    </lineage>
</organism>
<evidence type="ECO:0000256" key="1">
    <source>
        <dbReference type="SAM" id="Phobius"/>
    </source>
</evidence>
<keyword evidence="1" id="KW-0812">Transmembrane</keyword>
<feature type="transmembrane region" description="Helical" evidence="1">
    <location>
        <begin position="60"/>
        <end position="79"/>
    </location>
</feature>
<dbReference type="AlphaFoldDB" id="A0A363UMW4"/>
<proteinExistence type="predicted"/>
<name>A0A363UMW4_9GAMM</name>
<keyword evidence="1" id="KW-1133">Transmembrane helix</keyword>